<name>A0A6J4SWL4_9ACTN</name>
<proteinExistence type="predicted"/>
<feature type="compositionally biased region" description="Basic and acidic residues" evidence="1">
    <location>
        <begin position="165"/>
        <end position="198"/>
    </location>
</feature>
<organism evidence="2">
    <name type="scientific">uncultured Solirubrobacteraceae bacterium</name>
    <dbReference type="NCBI Taxonomy" id="1162706"/>
    <lineage>
        <taxon>Bacteria</taxon>
        <taxon>Bacillati</taxon>
        <taxon>Actinomycetota</taxon>
        <taxon>Thermoleophilia</taxon>
        <taxon>Solirubrobacterales</taxon>
        <taxon>Solirubrobacteraceae</taxon>
        <taxon>environmental samples</taxon>
    </lineage>
</organism>
<evidence type="ECO:0000256" key="1">
    <source>
        <dbReference type="SAM" id="MobiDB-lite"/>
    </source>
</evidence>
<accession>A0A6J4SWL4</accession>
<feature type="compositionally biased region" description="Basic residues" evidence="1">
    <location>
        <begin position="37"/>
        <end position="51"/>
    </location>
</feature>
<feature type="compositionally biased region" description="Basic and acidic residues" evidence="1">
    <location>
        <begin position="1"/>
        <end position="11"/>
    </location>
</feature>
<reference evidence="2" key="1">
    <citation type="submission" date="2020-02" db="EMBL/GenBank/DDBJ databases">
        <authorList>
            <person name="Meier V. D."/>
        </authorList>
    </citation>
    <scope>NUCLEOTIDE SEQUENCE</scope>
    <source>
        <strain evidence="2">AVDCRST_MAG13</strain>
    </source>
</reference>
<feature type="compositionally biased region" description="Basic and acidic residues" evidence="1">
    <location>
        <begin position="52"/>
        <end position="68"/>
    </location>
</feature>
<evidence type="ECO:0000313" key="2">
    <source>
        <dbReference type="EMBL" id="CAA9507431.1"/>
    </source>
</evidence>
<dbReference type="AlphaFoldDB" id="A0A6J4SWL4"/>
<gene>
    <name evidence="2" type="ORF">AVDCRST_MAG13-2611</name>
</gene>
<feature type="region of interest" description="Disordered" evidence="1">
    <location>
        <begin position="1"/>
        <end position="219"/>
    </location>
</feature>
<protein>
    <submittedName>
        <fullName evidence="2">Two-component transcriptional response regulator, LuxR family</fullName>
    </submittedName>
</protein>
<feature type="compositionally biased region" description="Basic and acidic residues" evidence="1">
    <location>
        <begin position="79"/>
        <end position="90"/>
    </location>
</feature>
<sequence length="219" mass="23497">DHAARHADPDRRRPHPGASRIARAAPAHPRPDGGRRGGGRRPGGRACRRRGDRPGDPRRHDAADDRPAGRRRAAPARARGADAHPLDARRRPVLLRGPARRRLGLRAQVGGRPRPRGSVPGDDARRAVRPRRGRGGPHPGLPGARPQGRASRRGSAHPAGGGGAEADRRGLDQRADRRGARDLHQDGRTPPREHDGQARHARSRAAHPLCDPPGARGAL</sequence>
<dbReference type="EMBL" id="CADCVO010000417">
    <property type="protein sequence ID" value="CAA9507431.1"/>
    <property type="molecule type" value="Genomic_DNA"/>
</dbReference>
<feature type="non-terminal residue" evidence="2">
    <location>
        <position position="1"/>
    </location>
</feature>
<feature type="non-terminal residue" evidence="2">
    <location>
        <position position="219"/>
    </location>
</feature>
<feature type="compositionally biased region" description="Low complexity" evidence="1">
    <location>
        <begin position="105"/>
        <end position="121"/>
    </location>
</feature>